<dbReference type="InterPro" id="IPR044974">
    <property type="entry name" value="Disease_R_plants"/>
</dbReference>
<dbReference type="Gene3D" id="1.10.8.430">
    <property type="entry name" value="Helical domain of apoptotic protease-activating factors"/>
    <property type="match status" value="1"/>
</dbReference>
<dbReference type="GO" id="GO:0098542">
    <property type="term" value="P:defense response to other organism"/>
    <property type="evidence" value="ECO:0007669"/>
    <property type="project" value="TreeGrafter"/>
</dbReference>
<accession>A0AAE1R3L9</accession>
<evidence type="ECO:0000256" key="3">
    <source>
        <dbReference type="ARBA" id="ARBA00023054"/>
    </source>
</evidence>
<sequence>MDDKIHKKDETELADMLRKSLMGKRYLIVMDDMWSSKAWDDVRLCFPSENNGSRILLTTRNNEVSCSAGTENLSLHMGFMDPDESWNLFQSIVFSNKELPFDEFETIGKKIVEECHGLLLTIAVVAGLLKSERTIEDWGSVAKDVKPFVTNDPDEQCSRVLGLSYNHLTSDLKSCLLYFGIFQED</sequence>
<keyword evidence="4" id="KW-0472">Membrane</keyword>
<dbReference type="Pfam" id="PF00931">
    <property type="entry name" value="NB-ARC"/>
    <property type="match status" value="1"/>
</dbReference>
<dbReference type="Gene3D" id="3.40.50.300">
    <property type="entry name" value="P-loop containing nucleotide triphosphate hydrolases"/>
    <property type="match status" value="1"/>
</dbReference>
<dbReference type="GO" id="GO:0005737">
    <property type="term" value="C:cytoplasm"/>
    <property type="evidence" value="ECO:0007669"/>
    <property type="project" value="UniProtKB-SubCell"/>
</dbReference>
<evidence type="ECO:0000256" key="2">
    <source>
        <dbReference type="ARBA" id="ARBA00022614"/>
    </source>
</evidence>
<comment type="caution">
    <text evidence="6">The sequence shown here is derived from an EMBL/GenBank/DDBJ whole genome shotgun (WGS) entry which is preliminary data.</text>
</comment>
<keyword evidence="3" id="KW-0175">Coiled coil</keyword>
<evidence type="ECO:0000256" key="1">
    <source>
        <dbReference type="ARBA" id="ARBA00004170"/>
    </source>
</evidence>
<feature type="domain" description="NB-ARC" evidence="5">
    <location>
        <begin position="3"/>
        <end position="97"/>
    </location>
</feature>
<dbReference type="InterPro" id="IPR042197">
    <property type="entry name" value="Apaf_helical"/>
</dbReference>
<dbReference type="PANTHER" id="PTHR23155:SF1152">
    <property type="entry name" value="AAA+ ATPASE DOMAIN-CONTAINING PROTEIN"/>
    <property type="match status" value="1"/>
</dbReference>
<evidence type="ECO:0000313" key="7">
    <source>
        <dbReference type="Proteomes" id="UP001291623"/>
    </source>
</evidence>
<dbReference type="AlphaFoldDB" id="A0AAE1R3L9"/>
<organism evidence="6 7">
    <name type="scientific">Anisodus tanguticus</name>
    <dbReference type="NCBI Taxonomy" id="243964"/>
    <lineage>
        <taxon>Eukaryota</taxon>
        <taxon>Viridiplantae</taxon>
        <taxon>Streptophyta</taxon>
        <taxon>Embryophyta</taxon>
        <taxon>Tracheophyta</taxon>
        <taxon>Spermatophyta</taxon>
        <taxon>Magnoliopsida</taxon>
        <taxon>eudicotyledons</taxon>
        <taxon>Gunneridae</taxon>
        <taxon>Pentapetalae</taxon>
        <taxon>asterids</taxon>
        <taxon>lamiids</taxon>
        <taxon>Solanales</taxon>
        <taxon>Solanaceae</taxon>
        <taxon>Solanoideae</taxon>
        <taxon>Hyoscyameae</taxon>
        <taxon>Anisodus</taxon>
    </lineage>
</organism>
<keyword evidence="2" id="KW-0433">Leucine-rich repeat</keyword>
<keyword evidence="7" id="KW-1185">Reference proteome</keyword>
<protein>
    <recommendedName>
        <fullName evidence="5">NB-ARC domain-containing protein</fullName>
    </recommendedName>
</protein>
<gene>
    <name evidence="6" type="ORF">RND71_036411</name>
</gene>
<dbReference type="SUPFAM" id="SSF52540">
    <property type="entry name" value="P-loop containing nucleoside triphosphate hydrolases"/>
    <property type="match status" value="1"/>
</dbReference>
<dbReference type="GO" id="GO:0016020">
    <property type="term" value="C:membrane"/>
    <property type="evidence" value="ECO:0007669"/>
    <property type="project" value="UniProtKB-SubCell"/>
</dbReference>
<dbReference type="GO" id="GO:0043531">
    <property type="term" value="F:ADP binding"/>
    <property type="evidence" value="ECO:0007669"/>
    <property type="project" value="InterPro"/>
</dbReference>
<comment type="subcellular location">
    <subcellularLocation>
        <location evidence="1">Membrane</location>
        <topology evidence="1">Peripheral membrane protein</topology>
    </subcellularLocation>
</comment>
<dbReference type="EMBL" id="JAVYJV010000020">
    <property type="protein sequence ID" value="KAK4343317.1"/>
    <property type="molecule type" value="Genomic_DNA"/>
</dbReference>
<reference evidence="6" key="1">
    <citation type="submission" date="2023-12" db="EMBL/GenBank/DDBJ databases">
        <title>Genome assembly of Anisodus tanguticus.</title>
        <authorList>
            <person name="Wang Y.-J."/>
        </authorList>
    </citation>
    <scope>NUCLEOTIDE SEQUENCE</scope>
    <source>
        <strain evidence="6">KB-2021</strain>
        <tissue evidence="6">Leaf</tissue>
    </source>
</reference>
<evidence type="ECO:0000259" key="5">
    <source>
        <dbReference type="Pfam" id="PF00931"/>
    </source>
</evidence>
<dbReference type="InterPro" id="IPR027417">
    <property type="entry name" value="P-loop_NTPase"/>
</dbReference>
<name>A0AAE1R3L9_9SOLA</name>
<dbReference type="Proteomes" id="UP001291623">
    <property type="component" value="Unassembled WGS sequence"/>
</dbReference>
<dbReference type="InterPro" id="IPR002182">
    <property type="entry name" value="NB-ARC"/>
</dbReference>
<proteinExistence type="predicted"/>
<evidence type="ECO:0000256" key="4">
    <source>
        <dbReference type="ARBA" id="ARBA00023136"/>
    </source>
</evidence>
<evidence type="ECO:0000313" key="6">
    <source>
        <dbReference type="EMBL" id="KAK4343317.1"/>
    </source>
</evidence>
<dbReference type="GO" id="GO:0005524">
    <property type="term" value="F:ATP binding"/>
    <property type="evidence" value="ECO:0007669"/>
    <property type="project" value="UniProtKB-KW"/>
</dbReference>
<dbReference type="PANTHER" id="PTHR23155">
    <property type="entry name" value="DISEASE RESISTANCE PROTEIN RP"/>
    <property type="match status" value="1"/>
</dbReference>